<sequence>MSRSRASTQRYIKYAAMELEDDLMDTYACNYNYDNVFATSQQSSGKDNVAELQMLVAAFPEVDASVVQDIYIAKNYDLCATAEALSGLMAPEPTVQSDTDEEDQWSFHDEMEDNASVASLDWVVVQDEWDVAEDEIATESCRSYSDVLLTPFTGNGVPFAFLPPSKPTRDSPAEASNTDNESDSYEEINDYYGIKEYAQRRAHQDRTHPKKGKAAKSVSKKTK</sequence>
<accession>A0A1V9ZZ17</accession>
<proteinExistence type="predicted"/>
<evidence type="ECO:0000313" key="4">
    <source>
        <dbReference type="Proteomes" id="UP000243217"/>
    </source>
</evidence>
<feature type="domain" description="CUE" evidence="2">
    <location>
        <begin position="47"/>
        <end position="89"/>
    </location>
</feature>
<name>A0A1V9ZZ17_9STRA</name>
<feature type="compositionally biased region" description="Basic residues" evidence="1">
    <location>
        <begin position="208"/>
        <end position="223"/>
    </location>
</feature>
<dbReference type="EMBL" id="JNBS01000951">
    <property type="protein sequence ID" value="OQS03254.1"/>
    <property type="molecule type" value="Genomic_DNA"/>
</dbReference>
<evidence type="ECO:0000259" key="2">
    <source>
        <dbReference type="PROSITE" id="PS51140"/>
    </source>
</evidence>
<protein>
    <recommendedName>
        <fullName evidence="2">CUE domain-containing protein</fullName>
    </recommendedName>
</protein>
<dbReference type="Proteomes" id="UP000243217">
    <property type="component" value="Unassembled WGS sequence"/>
</dbReference>
<comment type="caution">
    <text evidence="3">The sequence shown here is derived from an EMBL/GenBank/DDBJ whole genome shotgun (WGS) entry which is preliminary data.</text>
</comment>
<dbReference type="PROSITE" id="PS51140">
    <property type="entry name" value="CUE"/>
    <property type="match status" value="1"/>
</dbReference>
<evidence type="ECO:0000313" key="3">
    <source>
        <dbReference type="EMBL" id="OQS03254.1"/>
    </source>
</evidence>
<gene>
    <name evidence="3" type="ORF">THRCLA_04452</name>
</gene>
<reference evidence="3 4" key="1">
    <citation type="journal article" date="2014" name="Genome Biol. Evol.">
        <title>The secreted proteins of Achlya hypogyna and Thraustotheca clavata identify the ancestral oomycete secretome and reveal gene acquisitions by horizontal gene transfer.</title>
        <authorList>
            <person name="Misner I."/>
            <person name="Blouin N."/>
            <person name="Leonard G."/>
            <person name="Richards T.A."/>
            <person name="Lane C.E."/>
        </authorList>
    </citation>
    <scope>NUCLEOTIDE SEQUENCE [LARGE SCALE GENOMIC DNA]</scope>
    <source>
        <strain evidence="3 4">ATCC 34112</strain>
    </source>
</reference>
<feature type="compositionally biased region" description="Acidic residues" evidence="1">
    <location>
        <begin position="180"/>
        <end position="189"/>
    </location>
</feature>
<dbReference type="AlphaFoldDB" id="A0A1V9ZZ17"/>
<organism evidence="3 4">
    <name type="scientific">Thraustotheca clavata</name>
    <dbReference type="NCBI Taxonomy" id="74557"/>
    <lineage>
        <taxon>Eukaryota</taxon>
        <taxon>Sar</taxon>
        <taxon>Stramenopiles</taxon>
        <taxon>Oomycota</taxon>
        <taxon>Saprolegniomycetes</taxon>
        <taxon>Saprolegniales</taxon>
        <taxon>Achlyaceae</taxon>
        <taxon>Thraustotheca</taxon>
    </lineage>
</organism>
<keyword evidence="4" id="KW-1185">Reference proteome</keyword>
<dbReference type="OrthoDB" id="77449at2759"/>
<feature type="region of interest" description="Disordered" evidence="1">
    <location>
        <begin position="160"/>
        <end position="223"/>
    </location>
</feature>
<evidence type="ECO:0000256" key="1">
    <source>
        <dbReference type="SAM" id="MobiDB-lite"/>
    </source>
</evidence>
<dbReference type="CDD" id="cd14279">
    <property type="entry name" value="CUE"/>
    <property type="match status" value="1"/>
</dbReference>
<feature type="compositionally biased region" description="Basic and acidic residues" evidence="1">
    <location>
        <begin position="197"/>
        <end position="207"/>
    </location>
</feature>
<dbReference type="InterPro" id="IPR003892">
    <property type="entry name" value="CUE"/>
</dbReference>
<dbReference type="GO" id="GO:0043130">
    <property type="term" value="F:ubiquitin binding"/>
    <property type="evidence" value="ECO:0007669"/>
    <property type="project" value="InterPro"/>
</dbReference>